<comment type="subcellular location">
    <subcellularLocation>
        <location evidence="1">Membrane</location>
        <topology evidence="1">Single-pass membrane protein</topology>
    </subcellularLocation>
</comment>
<sequence length="236" mass="26344">MSSCPLLLFAFIFSLFSFTQSENPRIRGTFYTHSLSSIDFLYRTNFPLFNTVGLLLNCSATTPIDNLGGLLWLSDFAFISTRESRSMSFPGLLPALSTLRSFPGAGHPHRKFCYIIPNFRDSCYLVCTNYFYGGINGPGDPPVFDQIVDGTFWTIVNTTTDNVAGAASSYEGVFLARGTKMRVCLAGNDYTDSDPFMNTLEMIILEDFVYNSTDFRKKALGLIMRSIFGYDGPIVR</sequence>
<dbReference type="EMBL" id="JBBWWR010000010">
    <property type="protein sequence ID" value="KAK8961010.1"/>
    <property type="molecule type" value="Genomic_DNA"/>
</dbReference>
<evidence type="ECO:0000313" key="5">
    <source>
        <dbReference type="Proteomes" id="UP001412067"/>
    </source>
</evidence>
<feature type="domain" description="Malectin-like" evidence="3">
    <location>
        <begin position="63"/>
        <end position="231"/>
    </location>
</feature>
<dbReference type="InterPro" id="IPR024788">
    <property type="entry name" value="Malectin-like_Carb-bd_dom"/>
</dbReference>
<dbReference type="PANTHER" id="PTHR45631">
    <property type="entry name" value="OS07G0107800 PROTEIN-RELATED"/>
    <property type="match status" value="1"/>
</dbReference>
<keyword evidence="5" id="KW-1185">Reference proteome</keyword>
<evidence type="ECO:0000313" key="4">
    <source>
        <dbReference type="EMBL" id="KAK8961010.1"/>
    </source>
</evidence>
<dbReference type="Pfam" id="PF12819">
    <property type="entry name" value="Malectin_like"/>
    <property type="match status" value="1"/>
</dbReference>
<comment type="caution">
    <text evidence="4">The sequence shown here is derived from an EMBL/GenBank/DDBJ whole genome shotgun (WGS) entry which is preliminary data.</text>
</comment>
<name>A0ABR2MBP0_9ASPA</name>
<keyword evidence="2" id="KW-0732">Signal</keyword>
<evidence type="ECO:0000256" key="1">
    <source>
        <dbReference type="ARBA" id="ARBA00004167"/>
    </source>
</evidence>
<organism evidence="4 5">
    <name type="scientific">Platanthera guangdongensis</name>
    <dbReference type="NCBI Taxonomy" id="2320717"/>
    <lineage>
        <taxon>Eukaryota</taxon>
        <taxon>Viridiplantae</taxon>
        <taxon>Streptophyta</taxon>
        <taxon>Embryophyta</taxon>
        <taxon>Tracheophyta</taxon>
        <taxon>Spermatophyta</taxon>
        <taxon>Magnoliopsida</taxon>
        <taxon>Liliopsida</taxon>
        <taxon>Asparagales</taxon>
        <taxon>Orchidaceae</taxon>
        <taxon>Orchidoideae</taxon>
        <taxon>Orchideae</taxon>
        <taxon>Orchidinae</taxon>
        <taxon>Platanthera</taxon>
    </lineage>
</organism>
<dbReference type="Proteomes" id="UP001412067">
    <property type="component" value="Unassembled WGS sequence"/>
</dbReference>
<dbReference type="PANTHER" id="PTHR45631:SF3">
    <property type="entry name" value="OS05G0393100 PROTEIN"/>
    <property type="match status" value="1"/>
</dbReference>
<feature type="signal peptide" evidence="2">
    <location>
        <begin position="1"/>
        <end position="21"/>
    </location>
</feature>
<protein>
    <recommendedName>
        <fullName evidence="3">Malectin-like domain-containing protein</fullName>
    </recommendedName>
</protein>
<reference evidence="4 5" key="1">
    <citation type="journal article" date="2022" name="Nat. Plants">
        <title>Genomes of leafy and leafless Platanthera orchids illuminate the evolution of mycoheterotrophy.</title>
        <authorList>
            <person name="Li M.H."/>
            <person name="Liu K.W."/>
            <person name="Li Z."/>
            <person name="Lu H.C."/>
            <person name="Ye Q.L."/>
            <person name="Zhang D."/>
            <person name="Wang J.Y."/>
            <person name="Li Y.F."/>
            <person name="Zhong Z.M."/>
            <person name="Liu X."/>
            <person name="Yu X."/>
            <person name="Liu D.K."/>
            <person name="Tu X.D."/>
            <person name="Liu B."/>
            <person name="Hao Y."/>
            <person name="Liao X.Y."/>
            <person name="Jiang Y.T."/>
            <person name="Sun W.H."/>
            <person name="Chen J."/>
            <person name="Chen Y.Q."/>
            <person name="Ai Y."/>
            <person name="Zhai J.W."/>
            <person name="Wu S.S."/>
            <person name="Zhou Z."/>
            <person name="Hsiao Y.Y."/>
            <person name="Wu W.L."/>
            <person name="Chen Y.Y."/>
            <person name="Lin Y.F."/>
            <person name="Hsu J.L."/>
            <person name="Li C.Y."/>
            <person name="Wang Z.W."/>
            <person name="Zhao X."/>
            <person name="Zhong W.Y."/>
            <person name="Ma X.K."/>
            <person name="Ma L."/>
            <person name="Huang J."/>
            <person name="Chen G.Z."/>
            <person name="Huang M.Z."/>
            <person name="Huang L."/>
            <person name="Peng D.H."/>
            <person name="Luo Y.B."/>
            <person name="Zou S.Q."/>
            <person name="Chen S.P."/>
            <person name="Lan S."/>
            <person name="Tsai W.C."/>
            <person name="Van de Peer Y."/>
            <person name="Liu Z.J."/>
        </authorList>
    </citation>
    <scope>NUCLEOTIDE SEQUENCE [LARGE SCALE GENOMIC DNA]</scope>
    <source>
        <strain evidence="4">Lor288</strain>
    </source>
</reference>
<feature type="chain" id="PRO_5047011146" description="Malectin-like domain-containing protein" evidence="2">
    <location>
        <begin position="22"/>
        <end position="236"/>
    </location>
</feature>
<evidence type="ECO:0000256" key="2">
    <source>
        <dbReference type="SAM" id="SignalP"/>
    </source>
</evidence>
<gene>
    <name evidence="4" type="ORF">KSP40_PGU017581</name>
</gene>
<proteinExistence type="predicted"/>
<accession>A0ABR2MBP0</accession>
<evidence type="ECO:0000259" key="3">
    <source>
        <dbReference type="Pfam" id="PF12819"/>
    </source>
</evidence>